<sequence length="53" mass="5896">MSLPLLLRLADTPLSELPGKDLKGPPAQGDAATKLLFHRIDRNLSWTYRPPLT</sequence>
<gene>
    <name evidence="1" type="ORF">IPK02_01280</name>
</gene>
<evidence type="ECO:0000313" key="2">
    <source>
        <dbReference type="Proteomes" id="UP000706151"/>
    </source>
</evidence>
<reference evidence="1 2" key="1">
    <citation type="submission" date="2020-10" db="EMBL/GenBank/DDBJ databases">
        <title>Connecting structure to function with the recovery of over 1000 high-quality activated sludge metagenome-assembled genomes encoding full-length rRNA genes using long-read sequencing.</title>
        <authorList>
            <person name="Singleton C.M."/>
            <person name="Petriglieri F."/>
            <person name="Kristensen J.M."/>
            <person name="Kirkegaard R.H."/>
            <person name="Michaelsen T.Y."/>
            <person name="Andersen M.H."/>
            <person name="Karst S.M."/>
            <person name="Dueholm M.S."/>
            <person name="Nielsen P.H."/>
            <person name="Albertsen M."/>
        </authorList>
    </citation>
    <scope>NUCLEOTIDE SEQUENCE [LARGE SCALE GENOMIC DNA]</scope>
    <source>
        <strain evidence="1">Fred_18-Q3-R57-64_BAT3C.720</strain>
    </source>
</reference>
<dbReference type="EMBL" id="JADJOT010000002">
    <property type="protein sequence ID" value="MBK7952693.1"/>
    <property type="molecule type" value="Genomic_DNA"/>
</dbReference>
<organism evidence="1 2">
    <name type="scientific">Candidatus Accumulibacter affinis</name>
    <dbReference type="NCBI Taxonomy" id="2954384"/>
    <lineage>
        <taxon>Bacteria</taxon>
        <taxon>Pseudomonadati</taxon>
        <taxon>Pseudomonadota</taxon>
        <taxon>Betaproteobacteria</taxon>
        <taxon>Candidatus Accumulibacter</taxon>
    </lineage>
</organism>
<accession>A0A935W3C1</accession>
<dbReference type="AlphaFoldDB" id="A0A935W3C1"/>
<evidence type="ECO:0000313" key="1">
    <source>
        <dbReference type="EMBL" id="MBK7952693.1"/>
    </source>
</evidence>
<protein>
    <submittedName>
        <fullName evidence="1">Uncharacterized protein</fullName>
    </submittedName>
</protein>
<comment type="caution">
    <text evidence="1">The sequence shown here is derived from an EMBL/GenBank/DDBJ whole genome shotgun (WGS) entry which is preliminary data.</text>
</comment>
<proteinExistence type="predicted"/>
<dbReference type="Proteomes" id="UP000706151">
    <property type="component" value="Unassembled WGS sequence"/>
</dbReference>
<name>A0A935W3C1_9PROT</name>